<dbReference type="PANTHER" id="PTHR34315:SF1">
    <property type="entry name" value="INTRADIOL RING-CLEAVAGE DIOXYGENASES DOMAIN-CONTAINING PROTEIN-RELATED"/>
    <property type="match status" value="1"/>
</dbReference>
<feature type="signal peptide" evidence="2">
    <location>
        <begin position="1"/>
        <end position="21"/>
    </location>
</feature>
<dbReference type="Gene3D" id="2.60.130.10">
    <property type="entry name" value="Aromatic compound dioxygenase"/>
    <property type="match status" value="1"/>
</dbReference>
<evidence type="ECO:0000256" key="2">
    <source>
        <dbReference type="SAM" id="SignalP"/>
    </source>
</evidence>
<dbReference type="SUPFAM" id="SSF49482">
    <property type="entry name" value="Aromatic compound dioxygenase"/>
    <property type="match status" value="1"/>
</dbReference>
<dbReference type="OrthoDB" id="121380at2759"/>
<dbReference type="InterPro" id="IPR036397">
    <property type="entry name" value="RNaseH_sf"/>
</dbReference>
<proteinExistence type="predicted"/>
<dbReference type="SUPFAM" id="SSF53098">
    <property type="entry name" value="Ribonuclease H-like"/>
    <property type="match status" value="1"/>
</dbReference>
<dbReference type="CDD" id="cd03457">
    <property type="entry name" value="intradiol_dioxygenase_like"/>
    <property type="match status" value="1"/>
</dbReference>
<organism evidence="4 5">
    <name type="scientific">Aspergillus ochraceoroseus</name>
    <dbReference type="NCBI Taxonomy" id="138278"/>
    <lineage>
        <taxon>Eukaryota</taxon>
        <taxon>Fungi</taxon>
        <taxon>Dikarya</taxon>
        <taxon>Ascomycota</taxon>
        <taxon>Pezizomycotina</taxon>
        <taxon>Eurotiomycetes</taxon>
        <taxon>Eurotiomycetidae</taxon>
        <taxon>Eurotiales</taxon>
        <taxon>Aspergillaceae</taxon>
        <taxon>Aspergillus</taxon>
        <taxon>Aspergillus subgen. Nidulantes</taxon>
    </lineage>
</organism>
<dbReference type="InterPro" id="IPR015889">
    <property type="entry name" value="Intradiol_dOase_core"/>
</dbReference>
<feature type="chain" id="PRO_5002528981" description="3'-5' exonuclease domain-containing protein" evidence="2">
    <location>
        <begin position="22"/>
        <end position="629"/>
    </location>
</feature>
<dbReference type="VEuPathDB" id="FungiDB:P175DRAFT_0517274"/>
<protein>
    <recommendedName>
        <fullName evidence="3">3'-5' exonuclease domain-containing protein</fullName>
    </recommendedName>
</protein>
<dbReference type="GO" id="GO:0006139">
    <property type="term" value="P:nucleobase-containing compound metabolic process"/>
    <property type="evidence" value="ECO:0007669"/>
    <property type="project" value="InterPro"/>
</dbReference>
<evidence type="ECO:0000259" key="3">
    <source>
        <dbReference type="SMART" id="SM00474"/>
    </source>
</evidence>
<feature type="domain" description="3'-5' exonuclease" evidence="3">
    <location>
        <begin position="407"/>
        <end position="591"/>
    </location>
</feature>
<dbReference type="InterPro" id="IPR002562">
    <property type="entry name" value="3'-5'_exonuclease_dom"/>
</dbReference>
<dbReference type="EMBL" id="JYKN01000262">
    <property type="protein sequence ID" value="KKK25054.1"/>
    <property type="molecule type" value="Genomic_DNA"/>
</dbReference>
<evidence type="ECO:0000313" key="4">
    <source>
        <dbReference type="EMBL" id="KKK25054.1"/>
    </source>
</evidence>
<comment type="caution">
    <text evidence="4">The sequence shown here is derived from an EMBL/GenBank/DDBJ whole genome shotgun (WGS) entry which is preliminary data.</text>
</comment>
<dbReference type="AlphaFoldDB" id="A0A0F8UZW7"/>
<gene>
    <name evidence="4" type="ORF">AOCH_003728</name>
</gene>
<reference evidence="4 5" key="1">
    <citation type="submission" date="2015-02" db="EMBL/GenBank/DDBJ databases">
        <title>Draft Genome Sequences of Two Closely-Related Aflatoxigenic Aspergillus Species Obtained from the Cote d'Ivoire.</title>
        <authorList>
            <person name="Moore G.G."/>
            <person name="Beltz S.B."/>
            <person name="Mack B.M."/>
        </authorList>
    </citation>
    <scope>NUCLEOTIDE SEQUENCE [LARGE SCALE GENOMIC DNA]</scope>
    <source>
        <strain evidence="4 5">SRRC1432</strain>
    </source>
</reference>
<accession>A0A0F8UZW7</accession>
<dbReference type="SMART" id="SM00474">
    <property type="entry name" value="35EXOc"/>
    <property type="match status" value="1"/>
</dbReference>
<dbReference type="GO" id="GO:0003676">
    <property type="term" value="F:nucleic acid binding"/>
    <property type="evidence" value="ECO:0007669"/>
    <property type="project" value="InterPro"/>
</dbReference>
<dbReference type="Proteomes" id="UP000034947">
    <property type="component" value="Unassembled WGS sequence"/>
</dbReference>
<dbReference type="PANTHER" id="PTHR34315">
    <property type="match status" value="1"/>
</dbReference>
<evidence type="ECO:0000313" key="5">
    <source>
        <dbReference type="Proteomes" id="UP000034947"/>
    </source>
</evidence>
<sequence length="629" mass="68559">MVHLATTLITAVVGVASLVSAHPGHNVKAEAAERAAALKSIHARGVSQCSSALQARGLEKSNIARRERTLQQLRQKRGLDARAPLTARDTSPLNETHHSSMDVNLSTDPSVLFASEGSCVLAADVTQGPYYVTGELIRSAIAESQEGVPLYLDVQLIDSTTCKPVPEVYLDFWHCNATGVYSGIIASGNGNSDDASNIDTTFLRGLQKTDSEGVAFFESIFPGHYTSRATHIHVLTHPINETTVNQNNNTISGLYTSHTSHVGQIFFDQDLISAVEATEPYASNTQDLTVNADDSILSQELESDIDPFVEYVYLGKDVSDGILAWVSVVMDASEDSDVTPAAYYTEEGGFENESSGGSMGGGSAPSGAMPTPINTKPSSLEAEDPEIQAISASLKKATIQENPNPSYNLVSTNADVAELVELLKKVPADPPSLFIDLEGVDLSRHGTISLLQIFALPQKQTHLVDIHKLKESAFTQASVSGATLKDILESHSIKKVFFDVRNDSDALYSHFGINLAGIQDLQLMELATRSTEEMQSWKATKQQGLDLFAPERGGSYEVFNARPLAGEIIQYCIEDVRLLPRLWEKYNQKLTSHWRRKIDLEGQNRVRESQSSTFNGKGRHMTFAPKGWY</sequence>
<keyword evidence="5" id="KW-1185">Reference proteome</keyword>
<evidence type="ECO:0000256" key="1">
    <source>
        <dbReference type="SAM" id="MobiDB-lite"/>
    </source>
</evidence>
<keyword evidence="2" id="KW-0732">Signal</keyword>
<feature type="region of interest" description="Disordered" evidence="1">
    <location>
        <begin position="348"/>
        <end position="379"/>
    </location>
</feature>
<name>A0A0F8UZW7_9EURO</name>
<dbReference type="Pfam" id="PF01612">
    <property type="entry name" value="DNA_pol_A_exo1"/>
    <property type="match status" value="1"/>
</dbReference>
<dbReference type="GO" id="GO:0008199">
    <property type="term" value="F:ferric iron binding"/>
    <property type="evidence" value="ECO:0007669"/>
    <property type="project" value="InterPro"/>
</dbReference>
<dbReference type="Gene3D" id="3.30.420.10">
    <property type="entry name" value="Ribonuclease H-like superfamily/Ribonuclease H"/>
    <property type="match status" value="1"/>
</dbReference>
<feature type="region of interest" description="Disordered" evidence="1">
    <location>
        <begin position="74"/>
        <end position="101"/>
    </location>
</feature>
<dbReference type="GO" id="GO:0016702">
    <property type="term" value="F:oxidoreductase activity, acting on single donors with incorporation of molecular oxygen, incorporation of two atoms of oxygen"/>
    <property type="evidence" value="ECO:0007669"/>
    <property type="project" value="InterPro"/>
</dbReference>
<dbReference type="GO" id="GO:0008408">
    <property type="term" value="F:3'-5' exonuclease activity"/>
    <property type="evidence" value="ECO:0007669"/>
    <property type="project" value="InterPro"/>
</dbReference>
<dbReference type="InterPro" id="IPR012337">
    <property type="entry name" value="RNaseH-like_sf"/>
</dbReference>
<dbReference type="VEuPathDB" id="FungiDB:P175DRAFT_0439284"/>